<evidence type="ECO:0000313" key="2">
    <source>
        <dbReference type="Proteomes" id="UP001060085"/>
    </source>
</evidence>
<organism evidence="1 2">
    <name type="scientific">Catharanthus roseus</name>
    <name type="common">Madagascar periwinkle</name>
    <name type="synonym">Vinca rosea</name>
    <dbReference type="NCBI Taxonomy" id="4058"/>
    <lineage>
        <taxon>Eukaryota</taxon>
        <taxon>Viridiplantae</taxon>
        <taxon>Streptophyta</taxon>
        <taxon>Embryophyta</taxon>
        <taxon>Tracheophyta</taxon>
        <taxon>Spermatophyta</taxon>
        <taxon>Magnoliopsida</taxon>
        <taxon>eudicotyledons</taxon>
        <taxon>Gunneridae</taxon>
        <taxon>Pentapetalae</taxon>
        <taxon>asterids</taxon>
        <taxon>lamiids</taxon>
        <taxon>Gentianales</taxon>
        <taxon>Apocynaceae</taxon>
        <taxon>Rauvolfioideae</taxon>
        <taxon>Vinceae</taxon>
        <taxon>Catharanthinae</taxon>
        <taxon>Catharanthus</taxon>
    </lineage>
</organism>
<keyword evidence="2" id="KW-1185">Reference proteome</keyword>
<dbReference type="EMBL" id="CM044703">
    <property type="protein sequence ID" value="KAI5674577.1"/>
    <property type="molecule type" value="Genomic_DNA"/>
</dbReference>
<accession>A0ACC0BPR1</accession>
<sequence>MKELARLHRLLTRNITLIVHFLWLRGEPEQNPPHPWATAGSISSIERIEVTFFRHIQTRVYDQLGEEEKKNEETVKNTGSNMTSNMIRSPLNVNQLARGDVANVPVATNVQNQVARYNSSDEEKDLILAEDQNRPARRGSGRYNNNDYYGGDFKLKVDILSFYDFMRLAERNDLRESEVHQVTRYLDAKNLATKAKLMIRDRGGSRIEVERDEEEVSCGPDGEDDDYE</sequence>
<reference evidence="2" key="1">
    <citation type="journal article" date="2023" name="Nat. Plants">
        <title>Single-cell RNA sequencing provides a high-resolution roadmap for understanding the multicellular compartmentation of specialized metabolism.</title>
        <authorList>
            <person name="Sun S."/>
            <person name="Shen X."/>
            <person name="Li Y."/>
            <person name="Li Y."/>
            <person name="Wang S."/>
            <person name="Li R."/>
            <person name="Zhang H."/>
            <person name="Shen G."/>
            <person name="Guo B."/>
            <person name="Wei J."/>
            <person name="Xu J."/>
            <person name="St-Pierre B."/>
            <person name="Chen S."/>
            <person name="Sun C."/>
        </authorList>
    </citation>
    <scope>NUCLEOTIDE SEQUENCE [LARGE SCALE GENOMIC DNA]</scope>
</reference>
<comment type="caution">
    <text evidence="1">The sequence shown here is derived from an EMBL/GenBank/DDBJ whole genome shotgun (WGS) entry which is preliminary data.</text>
</comment>
<evidence type="ECO:0000313" key="1">
    <source>
        <dbReference type="EMBL" id="KAI5674577.1"/>
    </source>
</evidence>
<protein>
    <submittedName>
        <fullName evidence="1">Uncharacterized protein</fullName>
    </submittedName>
</protein>
<name>A0ACC0BPR1_CATRO</name>
<gene>
    <name evidence="1" type="ORF">M9H77_14941</name>
</gene>
<dbReference type="Proteomes" id="UP001060085">
    <property type="component" value="Linkage Group LG03"/>
</dbReference>
<proteinExistence type="predicted"/>